<proteinExistence type="inferred from homology"/>
<evidence type="ECO:0000313" key="3">
    <source>
        <dbReference type="Proteomes" id="UP000800200"/>
    </source>
</evidence>
<dbReference type="OrthoDB" id="3687641at2759"/>
<dbReference type="Pfam" id="PF11807">
    <property type="entry name" value="UstYa"/>
    <property type="match status" value="1"/>
</dbReference>
<gene>
    <name evidence="2" type="ORF">K469DRAFT_571849</name>
</gene>
<dbReference type="AlphaFoldDB" id="A0A6A6E443"/>
<dbReference type="InterPro" id="IPR021765">
    <property type="entry name" value="UstYa-like"/>
</dbReference>
<sequence length="89" mass="10415">FLESSHQLRCLLALWSHHHLQIYPHLFPMPAEKLRMQPKIEETHFEHSTDVTRQRLVCTADAAILTFRLAKGLSTPYPNFHTGHLHSDY</sequence>
<dbReference type="EMBL" id="ML994629">
    <property type="protein sequence ID" value="KAF2186661.1"/>
    <property type="molecule type" value="Genomic_DNA"/>
</dbReference>
<evidence type="ECO:0000313" key="2">
    <source>
        <dbReference type="EMBL" id="KAF2186661.1"/>
    </source>
</evidence>
<dbReference type="GO" id="GO:0043386">
    <property type="term" value="P:mycotoxin biosynthetic process"/>
    <property type="evidence" value="ECO:0007669"/>
    <property type="project" value="InterPro"/>
</dbReference>
<reference evidence="2" key="1">
    <citation type="journal article" date="2020" name="Stud. Mycol.">
        <title>101 Dothideomycetes genomes: a test case for predicting lifestyles and emergence of pathogens.</title>
        <authorList>
            <person name="Haridas S."/>
            <person name="Albert R."/>
            <person name="Binder M."/>
            <person name="Bloem J."/>
            <person name="Labutti K."/>
            <person name="Salamov A."/>
            <person name="Andreopoulos B."/>
            <person name="Baker S."/>
            <person name="Barry K."/>
            <person name="Bills G."/>
            <person name="Bluhm B."/>
            <person name="Cannon C."/>
            <person name="Castanera R."/>
            <person name="Culley D."/>
            <person name="Daum C."/>
            <person name="Ezra D."/>
            <person name="Gonzalez J."/>
            <person name="Henrissat B."/>
            <person name="Kuo A."/>
            <person name="Liang C."/>
            <person name="Lipzen A."/>
            <person name="Lutzoni F."/>
            <person name="Magnuson J."/>
            <person name="Mondo S."/>
            <person name="Nolan M."/>
            <person name="Ohm R."/>
            <person name="Pangilinan J."/>
            <person name="Park H.-J."/>
            <person name="Ramirez L."/>
            <person name="Alfaro M."/>
            <person name="Sun H."/>
            <person name="Tritt A."/>
            <person name="Yoshinaga Y."/>
            <person name="Zwiers L.-H."/>
            <person name="Turgeon B."/>
            <person name="Goodwin S."/>
            <person name="Spatafora J."/>
            <person name="Crous P."/>
            <person name="Grigoriev I."/>
        </authorList>
    </citation>
    <scope>NUCLEOTIDE SEQUENCE</scope>
    <source>
        <strain evidence="2">CBS 207.26</strain>
    </source>
</reference>
<accession>A0A6A6E443</accession>
<comment type="similarity">
    <text evidence="1">Belongs to the ustYa family.</text>
</comment>
<evidence type="ECO:0000256" key="1">
    <source>
        <dbReference type="ARBA" id="ARBA00035112"/>
    </source>
</evidence>
<organism evidence="2 3">
    <name type="scientific">Zopfia rhizophila CBS 207.26</name>
    <dbReference type="NCBI Taxonomy" id="1314779"/>
    <lineage>
        <taxon>Eukaryota</taxon>
        <taxon>Fungi</taxon>
        <taxon>Dikarya</taxon>
        <taxon>Ascomycota</taxon>
        <taxon>Pezizomycotina</taxon>
        <taxon>Dothideomycetes</taxon>
        <taxon>Dothideomycetes incertae sedis</taxon>
        <taxon>Zopfiaceae</taxon>
        <taxon>Zopfia</taxon>
    </lineage>
</organism>
<dbReference type="Proteomes" id="UP000800200">
    <property type="component" value="Unassembled WGS sequence"/>
</dbReference>
<feature type="non-terminal residue" evidence="2">
    <location>
        <position position="1"/>
    </location>
</feature>
<name>A0A6A6E443_9PEZI</name>
<protein>
    <submittedName>
        <fullName evidence="2">Uncharacterized protein</fullName>
    </submittedName>
</protein>
<keyword evidence="3" id="KW-1185">Reference proteome</keyword>